<dbReference type="GO" id="GO:0001714">
    <property type="term" value="P:endodermal cell fate specification"/>
    <property type="evidence" value="ECO:0007669"/>
    <property type="project" value="EnsemblMetazoa"/>
</dbReference>
<dbReference type="GO" id="GO:1900182">
    <property type="term" value="P:positive regulation of protein localization to nucleus"/>
    <property type="evidence" value="ECO:0007669"/>
    <property type="project" value="EnsemblMetazoa"/>
</dbReference>
<dbReference type="GO" id="GO:0045167">
    <property type="term" value="P:asymmetric protein localization involved in cell fate determination"/>
    <property type="evidence" value="ECO:0007669"/>
    <property type="project" value="EnsemblMetazoa"/>
</dbReference>
<dbReference type="PROSITE" id="PS50176">
    <property type="entry name" value="ARM_REPEAT"/>
    <property type="match status" value="1"/>
</dbReference>
<dbReference type="GO" id="GO:0043539">
    <property type="term" value="F:protein serine/threonine kinase activator activity"/>
    <property type="evidence" value="ECO:0007669"/>
    <property type="project" value="EnsemblMetazoa"/>
</dbReference>
<evidence type="ECO:0000256" key="1">
    <source>
        <dbReference type="ARBA" id="ARBA00022473"/>
    </source>
</evidence>
<dbReference type="GO" id="GO:0016922">
    <property type="term" value="F:nuclear receptor binding"/>
    <property type="evidence" value="ECO:0007669"/>
    <property type="project" value="EnsemblMetazoa"/>
</dbReference>
<dbReference type="GO" id="GO:0009949">
    <property type="term" value="P:polarity specification of anterior/posterior axis"/>
    <property type="evidence" value="ECO:0007669"/>
    <property type="project" value="EnsemblMetazoa"/>
</dbReference>
<dbReference type="GO" id="GO:0005938">
    <property type="term" value="C:cell cortex"/>
    <property type="evidence" value="ECO:0007669"/>
    <property type="project" value="EnsemblMetazoa"/>
</dbReference>
<dbReference type="InterPro" id="IPR016024">
    <property type="entry name" value="ARM-type_fold"/>
</dbReference>
<accession>A0A8R1DVD6</accession>
<dbReference type="InterPro" id="IPR013284">
    <property type="entry name" value="Beta-catenin"/>
</dbReference>
<dbReference type="GO" id="GO:0051782">
    <property type="term" value="P:negative regulation of cell division"/>
    <property type="evidence" value="ECO:0007669"/>
    <property type="project" value="EnsemblMetazoa"/>
</dbReference>
<dbReference type="Proteomes" id="UP000005237">
    <property type="component" value="Unassembled WGS sequence"/>
</dbReference>
<evidence type="ECO:0000256" key="2">
    <source>
        <dbReference type="PROSITE-ProRule" id="PRU00259"/>
    </source>
</evidence>
<dbReference type="InterPro" id="IPR011989">
    <property type="entry name" value="ARM-like"/>
</dbReference>
<evidence type="ECO:0000313" key="4">
    <source>
        <dbReference type="Proteomes" id="UP000005237"/>
    </source>
</evidence>
<keyword evidence="1" id="KW-0217">Developmental protein</keyword>
<dbReference type="GO" id="GO:0045296">
    <property type="term" value="F:cadherin binding"/>
    <property type="evidence" value="ECO:0007669"/>
    <property type="project" value="InterPro"/>
</dbReference>
<reference evidence="3" key="2">
    <citation type="submission" date="2022-06" db="UniProtKB">
        <authorList>
            <consortium name="EnsemblMetazoa"/>
        </authorList>
    </citation>
    <scope>IDENTIFICATION</scope>
    <source>
        <strain evidence="3">DF5081</strain>
    </source>
</reference>
<evidence type="ECO:0000313" key="3">
    <source>
        <dbReference type="EnsemblMetazoa" id="CJA12596.1"/>
    </source>
</evidence>
<dbReference type="GO" id="GO:0009792">
    <property type="term" value="P:embryo development ending in birth or egg hatching"/>
    <property type="evidence" value="ECO:0007669"/>
    <property type="project" value="EnsemblMetazoa"/>
</dbReference>
<dbReference type="InterPro" id="IPR000225">
    <property type="entry name" value="Armadillo"/>
</dbReference>
<dbReference type="GO" id="GO:0045995">
    <property type="term" value="P:regulation of embryonic development"/>
    <property type="evidence" value="ECO:0007669"/>
    <property type="project" value="EnsemblMetazoa"/>
</dbReference>
<proteinExistence type="predicted"/>
<protein>
    <submittedName>
        <fullName evidence="3">Uncharacterized protein</fullName>
    </submittedName>
</protein>
<keyword evidence="4" id="KW-1185">Reference proteome</keyword>
<dbReference type="SUPFAM" id="SSF48371">
    <property type="entry name" value="ARM repeat"/>
    <property type="match status" value="1"/>
</dbReference>
<dbReference type="PANTHER" id="PTHR45976">
    <property type="entry name" value="ARMADILLO SEGMENT POLARITY PROTEIN"/>
    <property type="match status" value="1"/>
</dbReference>
<dbReference type="GO" id="GO:0051781">
    <property type="term" value="P:positive regulation of cell division"/>
    <property type="evidence" value="ECO:0007669"/>
    <property type="project" value="EnsemblMetazoa"/>
</dbReference>
<reference evidence="4" key="1">
    <citation type="submission" date="2010-08" db="EMBL/GenBank/DDBJ databases">
        <authorList>
            <consortium name="Caenorhabditis japonica Sequencing Consortium"/>
            <person name="Wilson R.K."/>
        </authorList>
    </citation>
    <scope>NUCLEOTIDE SEQUENCE [LARGE SCALE GENOMIC DNA]</scope>
    <source>
        <strain evidence="4">DF5081</strain>
    </source>
</reference>
<dbReference type="GO" id="GO:0000132">
    <property type="term" value="P:establishment of mitotic spindle orientation"/>
    <property type="evidence" value="ECO:0007669"/>
    <property type="project" value="EnsemblMetazoa"/>
</dbReference>
<dbReference type="GO" id="GO:0010085">
    <property type="term" value="P:polarity specification of proximal/distal axis"/>
    <property type="evidence" value="ECO:0007669"/>
    <property type="project" value="EnsemblMetazoa"/>
</dbReference>
<dbReference type="GO" id="GO:0070986">
    <property type="term" value="P:left/right axis specification"/>
    <property type="evidence" value="ECO:0007669"/>
    <property type="project" value="EnsemblMetazoa"/>
</dbReference>
<dbReference type="AlphaFoldDB" id="A0A8R1DVD6"/>
<dbReference type="GO" id="GO:0005634">
    <property type="term" value="C:nucleus"/>
    <property type="evidence" value="ECO:0007669"/>
    <property type="project" value="EnsemblMetazoa"/>
</dbReference>
<dbReference type="GO" id="GO:0045944">
    <property type="term" value="P:positive regulation of transcription by RNA polymerase II"/>
    <property type="evidence" value="ECO:0007669"/>
    <property type="project" value="EnsemblMetazoa"/>
</dbReference>
<dbReference type="GO" id="GO:0019901">
    <property type="term" value="F:protein kinase binding"/>
    <property type="evidence" value="ECO:0007669"/>
    <property type="project" value="EnsemblMetazoa"/>
</dbReference>
<dbReference type="GO" id="GO:1904787">
    <property type="term" value="P:positive regulation of asymmetric protein localization involved in cell fate determination"/>
    <property type="evidence" value="ECO:0007669"/>
    <property type="project" value="EnsemblMetazoa"/>
</dbReference>
<dbReference type="GO" id="GO:0010172">
    <property type="term" value="P:embryonic body morphogenesis"/>
    <property type="evidence" value="ECO:0007669"/>
    <property type="project" value="EnsemblMetazoa"/>
</dbReference>
<sequence>MEPSNSRVQELRDAAIGKRSYTNEWMQNGYGPPPAAGAGAAPIRPPSMIGSNMSTVSNMSEMTTYSYGGLSVLSVNTECGQFDTWMNQSQQALSKVSYSSAENQDPMKMRKRMSIPEIIQNLRSPEMMNQVAAIRELEPVAKTYQLENTWSKKDLQPIIFALFEVLLPRPVENENVIRKVFEILHHSVLRPSRVIDKIFLNLNSELMEGRIVFQSARPCSIYEIVISRAMKLDTKYEASAMVLLVHLCCKPYLMRHVYSDTLKSVPFQRLHHLVIDFAITMLRRPETKPKSRGLAVSIVKNLSLKNRTIKAMAQQMDVIRTFYEIMKDEVIHEDLLWSTMTALTAFCSDSVNGEHFVRLGGAQVLCGLLSHGSTRLLHELLGCMRKLADLPAIQEQNMEESIHCIVQLIGSSDVLIVERATGTLRNIGLHNKMNKTYMVQNGVTSHALAVLRTSAQFQYQPNSDASSEIMRNQILSIYENCLSMLNNVTSMSPQDIKESALQACHMISQNPDSAHVLLHYFNIGNRKCRKLAVSVMKRVIEAVPTFAEPFVDLLGTTNEPLPILLLQRAWQSLEEWRKSSIEIMESRFSAETPQRRELDDKRRDHEDIVKRSVGLLTNLCTKANPRFFASLKPIMSNGSFNPFTWLTHEMNDIILYEWLTFVYEICSTEESLHQKLLFMLLRNANLTQMFFRELHDRRQLPHIRDLIVKIVRLGELQQNQVNQQAAQ</sequence>
<dbReference type="GO" id="GO:0004672">
    <property type="term" value="F:protein kinase activity"/>
    <property type="evidence" value="ECO:0007669"/>
    <property type="project" value="EnsemblMetazoa"/>
</dbReference>
<dbReference type="GO" id="GO:0003713">
    <property type="term" value="F:transcription coactivator activity"/>
    <property type="evidence" value="ECO:0007669"/>
    <property type="project" value="EnsemblMetazoa"/>
</dbReference>
<feature type="repeat" description="ARM" evidence="2">
    <location>
        <begin position="400"/>
        <end position="442"/>
    </location>
</feature>
<dbReference type="GO" id="GO:1902554">
    <property type="term" value="C:serine/threonine protein kinase complex"/>
    <property type="evidence" value="ECO:0007669"/>
    <property type="project" value="EnsemblMetazoa"/>
</dbReference>
<dbReference type="GO" id="GO:0007155">
    <property type="term" value="P:cell adhesion"/>
    <property type="evidence" value="ECO:0007669"/>
    <property type="project" value="InterPro"/>
</dbReference>
<organism evidence="3 4">
    <name type="scientific">Caenorhabditis japonica</name>
    <dbReference type="NCBI Taxonomy" id="281687"/>
    <lineage>
        <taxon>Eukaryota</taxon>
        <taxon>Metazoa</taxon>
        <taxon>Ecdysozoa</taxon>
        <taxon>Nematoda</taxon>
        <taxon>Chromadorea</taxon>
        <taxon>Rhabditida</taxon>
        <taxon>Rhabditina</taxon>
        <taxon>Rhabditomorpha</taxon>
        <taxon>Rhabditoidea</taxon>
        <taxon>Rhabditidae</taxon>
        <taxon>Peloderinae</taxon>
        <taxon>Caenorhabditis</taxon>
    </lineage>
</organism>
<name>A0A8R1DVD6_CAEJA</name>
<dbReference type="Gene3D" id="1.25.10.10">
    <property type="entry name" value="Leucine-rich Repeat Variant"/>
    <property type="match status" value="1"/>
</dbReference>
<dbReference type="EnsemblMetazoa" id="CJA12596.1">
    <property type="protein sequence ID" value="CJA12596.1"/>
    <property type="gene ID" value="WBGene00131800"/>
</dbReference>
<dbReference type="GO" id="GO:0060070">
    <property type="term" value="P:canonical Wnt signaling pathway"/>
    <property type="evidence" value="ECO:0007669"/>
    <property type="project" value="EnsemblMetazoa"/>
</dbReference>
<dbReference type="GO" id="GO:0031334">
    <property type="term" value="P:positive regulation of protein-containing complex assembly"/>
    <property type="evidence" value="ECO:0007669"/>
    <property type="project" value="EnsemblMetazoa"/>
</dbReference>